<dbReference type="RefSeq" id="WP_149280491.1">
    <property type="nucleotide sequence ID" value="NZ_CP043507.1"/>
</dbReference>
<dbReference type="Gene3D" id="1.10.30.50">
    <property type="match status" value="1"/>
</dbReference>
<dbReference type="KEGG" id="acek:FLP30_13270"/>
<dbReference type="InterPro" id="IPR029471">
    <property type="entry name" value="HNH_5"/>
</dbReference>
<evidence type="ECO:0000313" key="3">
    <source>
        <dbReference type="Proteomes" id="UP000324536"/>
    </source>
</evidence>
<keyword evidence="2" id="KW-0378">Hydrolase</keyword>
<evidence type="ECO:0000313" key="2">
    <source>
        <dbReference type="EMBL" id="QEO18836.1"/>
    </source>
</evidence>
<geneLocation type="plasmid" evidence="2">
    <name>unnamed1</name>
</geneLocation>
<dbReference type="InterPro" id="IPR003615">
    <property type="entry name" value="HNH_nuc"/>
</dbReference>
<dbReference type="SMART" id="SM00507">
    <property type="entry name" value="HNHc"/>
    <property type="match status" value="1"/>
</dbReference>
<keyword evidence="2" id="KW-0540">Nuclease</keyword>
<keyword evidence="3" id="KW-1185">Reference proteome</keyword>
<dbReference type="GO" id="GO:0004519">
    <property type="term" value="F:endonuclease activity"/>
    <property type="evidence" value="ECO:0007669"/>
    <property type="project" value="UniProtKB-KW"/>
</dbReference>
<keyword evidence="2" id="KW-0255">Endonuclease</keyword>
<dbReference type="CDD" id="cd00085">
    <property type="entry name" value="HNHc"/>
    <property type="match status" value="1"/>
</dbReference>
<gene>
    <name evidence="2" type="ORF">FLP30_13270</name>
</gene>
<accession>A0A5C1YR62</accession>
<reference evidence="2 3" key="1">
    <citation type="submission" date="2019-09" db="EMBL/GenBank/DDBJ databases">
        <title>Genome sequencing of strain KACC 21233.</title>
        <authorList>
            <person name="Heo J."/>
            <person name="Kim S.-J."/>
            <person name="Kim J.-S."/>
            <person name="Hong S.-B."/>
            <person name="Kwon S.-W."/>
        </authorList>
    </citation>
    <scope>NUCLEOTIDE SEQUENCE [LARGE SCALE GENOMIC DNA]</scope>
    <source>
        <strain evidence="2 3">KACC 21233</strain>
        <plasmid evidence="2 3">unnamed1</plasmid>
    </source>
</reference>
<sequence>MYDDLLDEIKNVYKENQKKRRDAISIFASGYFSRAQANEQRLWSKLYDDTPLGPKVHNGIRNYVLKTSVRCAYCQDRIFHNANFNIDHVLPSAIFPQFTFTPQNLVAACVTCNAIKKETNFYTATSCMSQYPLANYSWGSFHPKLHLYNDHIRMIFIHTNHFAVRAFMGKSPEGVNLCKNFLKEVTEFTTKSPANPSIAHAVDSLQNFISSYAIQPGTNLQNILNQLIKYV</sequence>
<feature type="domain" description="HNH nuclease" evidence="1">
    <location>
        <begin position="59"/>
        <end position="114"/>
    </location>
</feature>
<protein>
    <submittedName>
        <fullName evidence="2">HNH endonuclease</fullName>
    </submittedName>
</protein>
<name>A0A5C1YR62_9PROT</name>
<organism evidence="2 3">
    <name type="scientific">Acetobacter vaccinii</name>
    <dbReference type="NCBI Taxonomy" id="2592655"/>
    <lineage>
        <taxon>Bacteria</taxon>
        <taxon>Pseudomonadati</taxon>
        <taxon>Pseudomonadota</taxon>
        <taxon>Alphaproteobacteria</taxon>
        <taxon>Acetobacterales</taxon>
        <taxon>Acetobacteraceae</taxon>
        <taxon>Acetobacter</taxon>
    </lineage>
</organism>
<keyword evidence="2" id="KW-0614">Plasmid</keyword>
<dbReference type="AlphaFoldDB" id="A0A5C1YR62"/>
<evidence type="ECO:0000259" key="1">
    <source>
        <dbReference type="SMART" id="SM00507"/>
    </source>
</evidence>
<dbReference type="EMBL" id="CP043507">
    <property type="protein sequence ID" value="QEO18836.1"/>
    <property type="molecule type" value="Genomic_DNA"/>
</dbReference>
<dbReference type="Proteomes" id="UP000324536">
    <property type="component" value="Plasmid unnamed1"/>
</dbReference>
<dbReference type="OrthoDB" id="9816185at2"/>
<proteinExistence type="predicted"/>
<dbReference type="Pfam" id="PF14279">
    <property type="entry name" value="HNH_5"/>
    <property type="match status" value="1"/>
</dbReference>